<organism evidence="4 5">
    <name type="scientific">Mycolicibacterium bacteremicum</name>
    <name type="common">Mycobacterium bacteremicum</name>
    <dbReference type="NCBI Taxonomy" id="564198"/>
    <lineage>
        <taxon>Bacteria</taxon>
        <taxon>Bacillati</taxon>
        <taxon>Actinomycetota</taxon>
        <taxon>Actinomycetes</taxon>
        <taxon>Mycobacteriales</taxon>
        <taxon>Mycobacteriaceae</taxon>
        <taxon>Mycolicibacterium</taxon>
    </lineage>
</organism>
<dbReference type="AlphaFoldDB" id="A0A1W9YUP8"/>
<dbReference type="FunFam" id="3.30.70.270:FF:000001">
    <property type="entry name" value="Diguanylate cyclase domain protein"/>
    <property type="match status" value="1"/>
</dbReference>
<dbReference type="PROSITE" id="PS50887">
    <property type="entry name" value="GGDEF"/>
    <property type="match status" value="1"/>
</dbReference>
<dbReference type="NCBIfam" id="TIGR00254">
    <property type="entry name" value="GGDEF"/>
    <property type="match status" value="1"/>
</dbReference>
<dbReference type="CDD" id="cd01949">
    <property type="entry name" value="GGDEF"/>
    <property type="match status" value="1"/>
</dbReference>
<feature type="transmembrane region" description="Helical" evidence="2">
    <location>
        <begin position="62"/>
        <end position="81"/>
    </location>
</feature>
<dbReference type="STRING" id="564198.BST17_17455"/>
<keyword evidence="5" id="KW-1185">Reference proteome</keyword>
<dbReference type="EMBL" id="MVHJ01000014">
    <property type="protein sequence ID" value="ORA03662.1"/>
    <property type="molecule type" value="Genomic_DNA"/>
</dbReference>
<dbReference type="GO" id="GO:0005886">
    <property type="term" value="C:plasma membrane"/>
    <property type="evidence" value="ECO:0007669"/>
    <property type="project" value="TreeGrafter"/>
</dbReference>
<evidence type="ECO:0000256" key="1">
    <source>
        <dbReference type="SAM" id="MobiDB-lite"/>
    </source>
</evidence>
<dbReference type="SUPFAM" id="SSF55073">
    <property type="entry name" value="Nucleotide cyclase"/>
    <property type="match status" value="1"/>
</dbReference>
<evidence type="ECO:0000313" key="5">
    <source>
        <dbReference type="Proteomes" id="UP000192366"/>
    </source>
</evidence>
<evidence type="ECO:0000313" key="4">
    <source>
        <dbReference type="EMBL" id="ORA03662.1"/>
    </source>
</evidence>
<feature type="transmembrane region" description="Helical" evidence="2">
    <location>
        <begin position="28"/>
        <end position="50"/>
    </location>
</feature>
<dbReference type="SMART" id="SM00267">
    <property type="entry name" value="GGDEF"/>
    <property type="match status" value="1"/>
</dbReference>
<name>A0A1W9YUP8_MYCBA</name>
<dbReference type="GO" id="GO:0043709">
    <property type="term" value="P:cell adhesion involved in single-species biofilm formation"/>
    <property type="evidence" value="ECO:0007669"/>
    <property type="project" value="TreeGrafter"/>
</dbReference>
<dbReference type="Pfam" id="PF00990">
    <property type="entry name" value="GGDEF"/>
    <property type="match status" value="1"/>
</dbReference>
<dbReference type="PANTHER" id="PTHR45138">
    <property type="entry name" value="REGULATORY COMPONENTS OF SENSORY TRANSDUCTION SYSTEM"/>
    <property type="match status" value="1"/>
</dbReference>
<feature type="compositionally biased region" description="Low complexity" evidence="1">
    <location>
        <begin position="356"/>
        <end position="372"/>
    </location>
</feature>
<keyword evidence="2" id="KW-0812">Transmembrane</keyword>
<dbReference type="Gene3D" id="3.30.70.270">
    <property type="match status" value="1"/>
</dbReference>
<accession>A0A1W9YUP8</accession>
<dbReference type="PANTHER" id="PTHR45138:SF9">
    <property type="entry name" value="DIGUANYLATE CYCLASE DGCM-RELATED"/>
    <property type="match status" value="1"/>
</dbReference>
<keyword evidence="2" id="KW-0472">Membrane</keyword>
<dbReference type="InterPro" id="IPR029787">
    <property type="entry name" value="Nucleotide_cyclase"/>
</dbReference>
<protein>
    <recommendedName>
        <fullName evidence="3">GGDEF domain-containing protein</fullName>
    </recommendedName>
</protein>
<dbReference type="GO" id="GO:1902201">
    <property type="term" value="P:negative regulation of bacterial-type flagellum-dependent cell motility"/>
    <property type="evidence" value="ECO:0007669"/>
    <property type="project" value="TreeGrafter"/>
</dbReference>
<feature type="transmembrane region" description="Helical" evidence="2">
    <location>
        <begin position="87"/>
        <end position="105"/>
    </location>
</feature>
<sequence>MDTIRRWWRQPDRYEWLSAYLESQRLRWPLQLIMAVTVAFVGFVPILMVFSPSMPSRTATAAVAVPASALCWAMAFTWLTRWPSRRASRFFALSSAICVALACLVSLRPEHALVTCVIFAAIAGLVAFTHTTPFLAVILGIGVTTAVTSGVRAAVSGDAPLMISILLLVLASMLTVPLMGQVLVQLLGGDAVNSDVDALTGLHNRRGFHRAVAHRATRLVRERGALGVVMVDLDAFKKVNDTQGHAAGDQVLRAVAAVLRRVAGGDAVVARIGGEEFCVAGMMSERQLRHLADRARRAIDDLPHPVTASIGTASSPLPARVSATAAGLEQLLETADQAMYTAKRAGGNRVCHGADRPASAPPASARTGTAGP</sequence>
<dbReference type="InterPro" id="IPR000160">
    <property type="entry name" value="GGDEF_dom"/>
</dbReference>
<feature type="domain" description="GGDEF" evidence="3">
    <location>
        <begin position="224"/>
        <end position="355"/>
    </location>
</feature>
<feature type="region of interest" description="Disordered" evidence="1">
    <location>
        <begin position="348"/>
        <end position="372"/>
    </location>
</feature>
<evidence type="ECO:0000259" key="3">
    <source>
        <dbReference type="PROSITE" id="PS50887"/>
    </source>
</evidence>
<reference evidence="4 5" key="1">
    <citation type="submission" date="2017-02" db="EMBL/GenBank/DDBJ databases">
        <title>The new phylogeny of genus Mycobacterium.</title>
        <authorList>
            <person name="Tortoli E."/>
            <person name="Trovato A."/>
            <person name="Cirillo D.M."/>
        </authorList>
    </citation>
    <scope>NUCLEOTIDE SEQUENCE [LARGE SCALE GENOMIC DNA]</scope>
    <source>
        <strain evidence="4 5">DSM 45578</strain>
    </source>
</reference>
<dbReference type="InterPro" id="IPR043128">
    <property type="entry name" value="Rev_trsase/Diguanyl_cyclase"/>
</dbReference>
<proteinExistence type="predicted"/>
<dbReference type="InterPro" id="IPR050469">
    <property type="entry name" value="Diguanylate_Cyclase"/>
</dbReference>
<evidence type="ECO:0000256" key="2">
    <source>
        <dbReference type="SAM" id="Phobius"/>
    </source>
</evidence>
<dbReference type="GO" id="GO:0052621">
    <property type="term" value="F:diguanylate cyclase activity"/>
    <property type="evidence" value="ECO:0007669"/>
    <property type="project" value="TreeGrafter"/>
</dbReference>
<comment type="caution">
    <text evidence="4">The sequence shown here is derived from an EMBL/GenBank/DDBJ whole genome shotgun (WGS) entry which is preliminary data.</text>
</comment>
<feature type="transmembrane region" description="Helical" evidence="2">
    <location>
        <begin position="162"/>
        <end position="184"/>
    </location>
</feature>
<gene>
    <name evidence="4" type="ORF">BST17_17455</name>
</gene>
<dbReference type="Proteomes" id="UP000192366">
    <property type="component" value="Unassembled WGS sequence"/>
</dbReference>
<dbReference type="RefSeq" id="WP_165762295.1">
    <property type="nucleotide sequence ID" value="NZ_JACKVM010000014.1"/>
</dbReference>
<keyword evidence="2" id="KW-1133">Transmembrane helix</keyword>